<dbReference type="AlphaFoldDB" id="A0AAD5U0E5"/>
<dbReference type="SMART" id="SM00355">
    <property type="entry name" value="ZnF_C2H2"/>
    <property type="match status" value="2"/>
</dbReference>
<protein>
    <recommendedName>
        <fullName evidence="6">C2H2-type domain-containing protein</fullName>
    </recommendedName>
</protein>
<dbReference type="PROSITE" id="PS50157">
    <property type="entry name" value="ZINC_FINGER_C2H2_2"/>
    <property type="match status" value="2"/>
</dbReference>
<dbReference type="GO" id="GO:0008270">
    <property type="term" value="F:zinc ion binding"/>
    <property type="evidence" value="ECO:0007669"/>
    <property type="project" value="UniProtKB-KW"/>
</dbReference>
<evidence type="ECO:0000256" key="4">
    <source>
        <dbReference type="PROSITE-ProRule" id="PRU00042"/>
    </source>
</evidence>
<keyword evidence="3" id="KW-0862">Zinc</keyword>
<organism evidence="7 8">
    <name type="scientific">Clydaea vesicula</name>
    <dbReference type="NCBI Taxonomy" id="447962"/>
    <lineage>
        <taxon>Eukaryota</taxon>
        <taxon>Fungi</taxon>
        <taxon>Fungi incertae sedis</taxon>
        <taxon>Chytridiomycota</taxon>
        <taxon>Chytridiomycota incertae sedis</taxon>
        <taxon>Chytridiomycetes</taxon>
        <taxon>Lobulomycetales</taxon>
        <taxon>Lobulomycetaceae</taxon>
        <taxon>Clydaea</taxon>
    </lineage>
</organism>
<keyword evidence="1" id="KW-0479">Metal-binding</keyword>
<comment type="caution">
    <text evidence="7">The sequence shown here is derived from an EMBL/GenBank/DDBJ whole genome shotgun (WGS) entry which is preliminary data.</text>
</comment>
<feature type="domain" description="C2H2-type" evidence="6">
    <location>
        <begin position="231"/>
        <end position="259"/>
    </location>
</feature>
<dbReference type="GO" id="GO:0000981">
    <property type="term" value="F:DNA-binding transcription factor activity, RNA polymerase II-specific"/>
    <property type="evidence" value="ECO:0007669"/>
    <property type="project" value="TreeGrafter"/>
</dbReference>
<dbReference type="InterPro" id="IPR036236">
    <property type="entry name" value="Znf_C2H2_sf"/>
</dbReference>
<evidence type="ECO:0000256" key="3">
    <source>
        <dbReference type="ARBA" id="ARBA00022833"/>
    </source>
</evidence>
<proteinExistence type="predicted"/>
<keyword evidence="8" id="KW-1185">Reference proteome</keyword>
<dbReference type="InterPro" id="IPR013087">
    <property type="entry name" value="Znf_C2H2_type"/>
</dbReference>
<reference evidence="7" key="1">
    <citation type="submission" date="2020-05" db="EMBL/GenBank/DDBJ databases">
        <title>Phylogenomic resolution of chytrid fungi.</title>
        <authorList>
            <person name="Stajich J.E."/>
            <person name="Amses K."/>
            <person name="Simmons R."/>
            <person name="Seto K."/>
            <person name="Myers J."/>
            <person name="Bonds A."/>
            <person name="Quandt C.A."/>
            <person name="Barry K."/>
            <person name="Liu P."/>
            <person name="Grigoriev I."/>
            <person name="Longcore J.E."/>
            <person name="James T.Y."/>
        </authorList>
    </citation>
    <scope>NUCLEOTIDE SEQUENCE</scope>
    <source>
        <strain evidence="7">JEL0476</strain>
    </source>
</reference>
<dbReference type="SUPFAM" id="SSF57667">
    <property type="entry name" value="beta-beta-alpha zinc fingers"/>
    <property type="match status" value="1"/>
</dbReference>
<dbReference type="GO" id="GO:0000978">
    <property type="term" value="F:RNA polymerase II cis-regulatory region sequence-specific DNA binding"/>
    <property type="evidence" value="ECO:0007669"/>
    <property type="project" value="TreeGrafter"/>
</dbReference>
<dbReference type="PANTHER" id="PTHR23235">
    <property type="entry name" value="KRUEPPEL-LIKE TRANSCRIPTION FACTOR"/>
    <property type="match status" value="1"/>
</dbReference>
<dbReference type="FunFam" id="3.30.160.60:FF:002343">
    <property type="entry name" value="Zinc finger protein 33A"/>
    <property type="match status" value="1"/>
</dbReference>
<dbReference type="EMBL" id="JADGJW010000335">
    <property type="protein sequence ID" value="KAJ3219577.1"/>
    <property type="molecule type" value="Genomic_DNA"/>
</dbReference>
<sequence length="291" mass="32323">MNLTRLLTNAASTENNSCININSSYLDGNDNSSMTSKSSSINTSINNCVETTSSNKSVINSLDTTFISNKSSFKATSSVFNSSFSSINFQSTEFATDEVQSKRSNHTSNRDTDSSSSSIDNSPKQSFDYLPLSDSQNSSPFQNELPFTWSSSDVFSTKSSSIKPSLVSTSFNLPVPNVTKSSFINICKPTLEQKNENDIQLRNFSKSSNLQTSTKTFYKKSKNDTVSKNFLECAAGCGRKFKSRSHLIRHERMHSGEKPFKCTKAGCNKSFSRRDNMTQHYVTHSTEKKNN</sequence>
<dbReference type="PROSITE" id="PS00028">
    <property type="entry name" value="ZINC_FINGER_C2H2_1"/>
    <property type="match status" value="2"/>
</dbReference>
<feature type="domain" description="C2H2-type" evidence="6">
    <location>
        <begin position="260"/>
        <end position="289"/>
    </location>
</feature>
<dbReference type="PANTHER" id="PTHR23235:SF120">
    <property type="entry name" value="KRUPPEL-LIKE FACTOR 15"/>
    <property type="match status" value="1"/>
</dbReference>
<feature type="region of interest" description="Disordered" evidence="5">
    <location>
        <begin position="95"/>
        <end position="133"/>
    </location>
</feature>
<evidence type="ECO:0000259" key="6">
    <source>
        <dbReference type="PROSITE" id="PS50157"/>
    </source>
</evidence>
<evidence type="ECO:0000313" key="7">
    <source>
        <dbReference type="EMBL" id="KAJ3219577.1"/>
    </source>
</evidence>
<evidence type="ECO:0000256" key="5">
    <source>
        <dbReference type="SAM" id="MobiDB-lite"/>
    </source>
</evidence>
<dbReference type="Proteomes" id="UP001211065">
    <property type="component" value="Unassembled WGS sequence"/>
</dbReference>
<evidence type="ECO:0000256" key="1">
    <source>
        <dbReference type="ARBA" id="ARBA00022723"/>
    </source>
</evidence>
<accession>A0AAD5U0E5</accession>
<gene>
    <name evidence="7" type="ORF">HK099_004654</name>
</gene>
<dbReference type="Gene3D" id="3.30.160.60">
    <property type="entry name" value="Classic Zinc Finger"/>
    <property type="match status" value="2"/>
</dbReference>
<keyword evidence="2 4" id="KW-0863">Zinc-finger</keyword>
<dbReference type="Pfam" id="PF00096">
    <property type="entry name" value="zf-C2H2"/>
    <property type="match status" value="2"/>
</dbReference>
<name>A0AAD5U0E5_9FUNG</name>
<evidence type="ECO:0000256" key="2">
    <source>
        <dbReference type="ARBA" id="ARBA00022771"/>
    </source>
</evidence>
<evidence type="ECO:0000313" key="8">
    <source>
        <dbReference type="Proteomes" id="UP001211065"/>
    </source>
</evidence>